<protein>
    <submittedName>
        <fullName evidence="1">Uncharacterized protein</fullName>
    </submittedName>
</protein>
<evidence type="ECO:0000313" key="2">
    <source>
        <dbReference type="Proteomes" id="UP000092256"/>
    </source>
</evidence>
<dbReference type="EMBL" id="LYVJ01000005">
    <property type="protein sequence ID" value="OBU67986.1"/>
    <property type="molecule type" value="Genomic_DNA"/>
</dbReference>
<dbReference type="Proteomes" id="UP000092256">
    <property type="component" value="Unassembled WGS sequence"/>
</dbReference>
<dbReference type="AlphaFoldDB" id="A0A1A6XZI5"/>
<evidence type="ECO:0000313" key="1">
    <source>
        <dbReference type="EMBL" id="OBU67986.1"/>
    </source>
</evidence>
<organism evidence="1 2">
    <name type="scientific">Stenotrophomonas maltophilia</name>
    <name type="common">Pseudomonas maltophilia</name>
    <name type="synonym">Xanthomonas maltophilia</name>
    <dbReference type="NCBI Taxonomy" id="40324"/>
    <lineage>
        <taxon>Bacteria</taxon>
        <taxon>Pseudomonadati</taxon>
        <taxon>Pseudomonadota</taxon>
        <taxon>Gammaproteobacteria</taxon>
        <taxon>Lysobacterales</taxon>
        <taxon>Lysobacteraceae</taxon>
        <taxon>Stenotrophomonas</taxon>
        <taxon>Stenotrophomonas maltophilia group</taxon>
    </lineage>
</organism>
<reference evidence="1 2" key="1">
    <citation type="submission" date="2016-05" db="EMBL/GenBank/DDBJ databases">
        <title>Draft Genome Sequences of Stenotrophomonas maltophilia Strains Sm32COP, Sm41DVV, Sm46PAILV, SmF3, SmF22, SmSOFb1 and SmCVFa1, Isolated from Different Manures, in France.</title>
        <authorList>
            <person name="Nazaret S."/>
            <person name="Bodilis J."/>
        </authorList>
    </citation>
    <scope>NUCLEOTIDE SEQUENCE [LARGE SCALE GENOMIC DNA]</scope>
    <source>
        <strain evidence="1 2">Sm46PAILV</strain>
    </source>
</reference>
<name>A0A1A6XZI5_STEMA</name>
<comment type="caution">
    <text evidence="1">The sequence shown here is derived from an EMBL/GenBank/DDBJ whole genome shotgun (WGS) entry which is preliminary data.</text>
</comment>
<sequence length="92" mass="10045">MVNRNARYRPFYVLDLDAVRDRDGNLDRVTAISVYCNHCKHITHAKAPVLETMQGGTLLACAGCGERQAVSNARLVECGHVLGHTLPLAMPA</sequence>
<accession>A0A1A6XZI5</accession>
<gene>
    <name evidence="1" type="ORF">A9K58_08445</name>
</gene>
<proteinExistence type="predicted"/>